<evidence type="ECO:0000313" key="2">
    <source>
        <dbReference type="EMBL" id="EED92894.1"/>
    </source>
</evidence>
<dbReference type="KEGG" id="tps:THAPSDRAFT_4540"/>
<sequence length="489" mass="51848">MYKFINREGTAAYASAASVRVVKKEEYVGDARRKMEGMASAEPMSVCGRVNLHRTNGNGGFVDDDVVVVDGCDDVSCDVPPAKEGEMSESPSTLVVNASPFVWTILGLSPFTIVVTSALIATSPFTASVRGDSAQIRTSPKVHLGCCGDDLQVDGRTKFDEASLGGDNPSDGNECSRRIPFQRELYKQVTTTHWEEAAENTNTMTMKSILSLGLCAAAALSTTSAETTVAILEFGKGGSVHKTTSTNSATPSAVSSLWNAMHNTRRKSPPNAGMSVVPDIFTKADAGVVVGIHGAEVFVSAMPTAMALVGDGAENVVGHVHVAGQVAGDLVNRASKDAASISEKDEFGRHLQQTVERAVGGLEEMEAVSLVVDGAESAAEADAQLGRMLSSLKEKAVASGKTVVVHLVVEEQTRRRLQEENEQNYNNNADSGYSYGQKTMYEIQTFNVITWTAVGLVVLLFMVMSAFIGMPLMPDTLLFGEAGKMAGSD</sequence>
<dbReference type="HOGENOM" id="CLU_558405_0_0_1"/>
<evidence type="ECO:0000256" key="1">
    <source>
        <dbReference type="SAM" id="Phobius"/>
    </source>
</evidence>
<dbReference type="InParanoid" id="B8BZK2"/>
<reference evidence="2 3" key="1">
    <citation type="journal article" date="2004" name="Science">
        <title>The genome of the diatom Thalassiosira pseudonana: ecology, evolution, and metabolism.</title>
        <authorList>
            <person name="Armbrust E.V."/>
            <person name="Berges J.A."/>
            <person name="Bowler C."/>
            <person name="Green B.R."/>
            <person name="Martinez D."/>
            <person name="Putnam N.H."/>
            <person name="Zhou S."/>
            <person name="Allen A.E."/>
            <person name="Apt K.E."/>
            <person name="Bechner M."/>
            <person name="Brzezinski M.A."/>
            <person name="Chaal B.K."/>
            <person name="Chiovitti A."/>
            <person name="Davis A.K."/>
            <person name="Demarest M.S."/>
            <person name="Detter J.C."/>
            <person name="Glavina T."/>
            <person name="Goodstein D."/>
            <person name="Hadi M.Z."/>
            <person name="Hellsten U."/>
            <person name="Hildebrand M."/>
            <person name="Jenkins B.D."/>
            <person name="Jurka J."/>
            <person name="Kapitonov V.V."/>
            <person name="Kroger N."/>
            <person name="Lau W.W."/>
            <person name="Lane T.W."/>
            <person name="Larimer F.W."/>
            <person name="Lippmeier J.C."/>
            <person name="Lucas S."/>
            <person name="Medina M."/>
            <person name="Montsant A."/>
            <person name="Obornik M."/>
            <person name="Parker M.S."/>
            <person name="Palenik B."/>
            <person name="Pazour G.J."/>
            <person name="Richardson P.M."/>
            <person name="Rynearson T.A."/>
            <person name="Saito M.A."/>
            <person name="Schwartz D.C."/>
            <person name="Thamatrakoln K."/>
            <person name="Valentin K."/>
            <person name="Vardi A."/>
            <person name="Wilkerson F.P."/>
            <person name="Rokhsar D.S."/>
        </authorList>
    </citation>
    <scope>NUCLEOTIDE SEQUENCE [LARGE SCALE GENOMIC DNA]</scope>
    <source>
        <strain evidence="2 3">CCMP1335</strain>
    </source>
</reference>
<dbReference type="EMBL" id="CM000641">
    <property type="protein sequence ID" value="EED92894.1"/>
    <property type="molecule type" value="Genomic_DNA"/>
</dbReference>
<name>B8BZK2_THAPS</name>
<accession>B8BZK2</accession>
<keyword evidence="1" id="KW-1133">Transmembrane helix</keyword>
<gene>
    <name evidence="2" type="ORF">THAPSDRAFT_4540</name>
</gene>
<keyword evidence="1" id="KW-0812">Transmembrane</keyword>
<dbReference type="AlphaFoldDB" id="B8BZK2"/>
<dbReference type="eggNOG" id="ENOG502SRUF">
    <property type="taxonomic scope" value="Eukaryota"/>
</dbReference>
<dbReference type="GeneID" id="7448795"/>
<dbReference type="RefSeq" id="XP_002289357.1">
    <property type="nucleotide sequence ID" value="XM_002289321.1"/>
</dbReference>
<organism evidence="2 3">
    <name type="scientific">Thalassiosira pseudonana</name>
    <name type="common">Marine diatom</name>
    <name type="synonym">Cyclotella nana</name>
    <dbReference type="NCBI Taxonomy" id="35128"/>
    <lineage>
        <taxon>Eukaryota</taxon>
        <taxon>Sar</taxon>
        <taxon>Stramenopiles</taxon>
        <taxon>Ochrophyta</taxon>
        <taxon>Bacillariophyta</taxon>
        <taxon>Coscinodiscophyceae</taxon>
        <taxon>Thalassiosirophycidae</taxon>
        <taxon>Thalassiosirales</taxon>
        <taxon>Thalassiosiraceae</taxon>
        <taxon>Thalassiosira</taxon>
    </lineage>
</organism>
<dbReference type="PaxDb" id="35128-Thaps4540"/>
<protein>
    <submittedName>
        <fullName evidence="2">Uncharacterized protein</fullName>
    </submittedName>
</protein>
<keyword evidence="3" id="KW-1185">Reference proteome</keyword>
<feature type="transmembrane region" description="Helical" evidence="1">
    <location>
        <begin position="448"/>
        <end position="470"/>
    </location>
</feature>
<evidence type="ECO:0000313" key="3">
    <source>
        <dbReference type="Proteomes" id="UP000001449"/>
    </source>
</evidence>
<proteinExistence type="predicted"/>
<keyword evidence="1" id="KW-0472">Membrane</keyword>
<reference evidence="2 3" key="2">
    <citation type="journal article" date="2008" name="Nature">
        <title>The Phaeodactylum genome reveals the evolutionary history of diatom genomes.</title>
        <authorList>
            <person name="Bowler C."/>
            <person name="Allen A.E."/>
            <person name="Badger J.H."/>
            <person name="Grimwood J."/>
            <person name="Jabbari K."/>
            <person name="Kuo A."/>
            <person name="Maheswari U."/>
            <person name="Martens C."/>
            <person name="Maumus F."/>
            <person name="Otillar R.P."/>
            <person name="Rayko E."/>
            <person name="Salamov A."/>
            <person name="Vandepoele K."/>
            <person name="Beszteri B."/>
            <person name="Gruber A."/>
            <person name="Heijde M."/>
            <person name="Katinka M."/>
            <person name="Mock T."/>
            <person name="Valentin K."/>
            <person name="Verret F."/>
            <person name="Berges J.A."/>
            <person name="Brownlee C."/>
            <person name="Cadoret J.P."/>
            <person name="Chiovitti A."/>
            <person name="Choi C.J."/>
            <person name="Coesel S."/>
            <person name="De Martino A."/>
            <person name="Detter J.C."/>
            <person name="Durkin C."/>
            <person name="Falciatore A."/>
            <person name="Fournet J."/>
            <person name="Haruta M."/>
            <person name="Huysman M.J."/>
            <person name="Jenkins B.D."/>
            <person name="Jiroutova K."/>
            <person name="Jorgensen R.E."/>
            <person name="Joubert Y."/>
            <person name="Kaplan A."/>
            <person name="Kroger N."/>
            <person name="Kroth P.G."/>
            <person name="La Roche J."/>
            <person name="Lindquist E."/>
            <person name="Lommer M."/>
            <person name="Martin-Jezequel V."/>
            <person name="Lopez P.J."/>
            <person name="Lucas S."/>
            <person name="Mangogna M."/>
            <person name="McGinnis K."/>
            <person name="Medlin L.K."/>
            <person name="Montsant A."/>
            <person name="Oudot-Le Secq M.P."/>
            <person name="Napoli C."/>
            <person name="Obornik M."/>
            <person name="Parker M.S."/>
            <person name="Petit J.L."/>
            <person name="Porcel B.M."/>
            <person name="Poulsen N."/>
            <person name="Robison M."/>
            <person name="Rychlewski L."/>
            <person name="Rynearson T.A."/>
            <person name="Schmutz J."/>
            <person name="Shapiro H."/>
            <person name="Siaut M."/>
            <person name="Stanley M."/>
            <person name="Sussman M.R."/>
            <person name="Taylor A.R."/>
            <person name="Vardi A."/>
            <person name="von Dassow P."/>
            <person name="Vyverman W."/>
            <person name="Willis A."/>
            <person name="Wyrwicz L.S."/>
            <person name="Rokhsar D.S."/>
            <person name="Weissenbach J."/>
            <person name="Armbrust E.V."/>
            <person name="Green B.R."/>
            <person name="Van de Peer Y."/>
            <person name="Grigoriev I.V."/>
        </authorList>
    </citation>
    <scope>NUCLEOTIDE SEQUENCE [LARGE SCALE GENOMIC DNA]</scope>
    <source>
        <strain evidence="2 3">CCMP1335</strain>
    </source>
</reference>
<dbReference type="Proteomes" id="UP000001449">
    <property type="component" value="Chromosome 4"/>
</dbReference>